<sequence>MSDLPSDLEVVPSPLLLEEMEREAAQRLDGQEGTPLLLLLSQFSSSGPASPCCRQVLELAPAGPGSGRGTVNLFTFLSWEVEKALRRSAGLSVPRSAYDGSRLTIPCPGIGPLSHRSSSPPLHTAVKPSSSSHRNKCWRGAPSCVSAGEEESPMAAAVTSGAVVSLLADYCLPGSLAALPMPSSLAPARSSEATPDELVQRLRFYARQLKDFRRVCFLNPSLELEEKVKKMEEGYETAVRQFDTHAKPPEHCSLLQSSPRQVSRAVLQLSPSQVSRVWCSSVQAEQSSPGLQNFAAAAQLSPGLQNKEAAPAYATEDLGDASAPAHATEGLGDAIAPAQATEGSGDASTPAQATEGPGDASAPAQVTEGLGDASAPAQATEGPGDASAPAQATEGRHEA</sequence>
<gene>
    <name evidence="2" type="ORF">CRENBAI_012499</name>
</gene>
<feature type="compositionally biased region" description="Low complexity" evidence="1">
    <location>
        <begin position="114"/>
        <end position="123"/>
    </location>
</feature>
<keyword evidence="3" id="KW-1185">Reference proteome</keyword>
<protein>
    <submittedName>
        <fullName evidence="2">Uncharacterized protein</fullName>
    </submittedName>
</protein>
<comment type="caution">
    <text evidence="2">The sequence shown here is derived from an EMBL/GenBank/DDBJ whole genome shotgun (WGS) entry which is preliminary data.</text>
</comment>
<proteinExistence type="predicted"/>
<dbReference type="Proteomes" id="UP001311232">
    <property type="component" value="Unassembled WGS sequence"/>
</dbReference>
<accession>A0AAV9QY10</accession>
<dbReference type="EMBL" id="JAHHUM010002617">
    <property type="protein sequence ID" value="KAK5602408.1"/>
    <property type="molecule type" value="Genomic_DNA"/>
</dbReference>
<evidence type="ECO:0000313" key="3">
    <source>
        <dbReference type="Proteomes" id="UP001311232"/>
    </source>
</evidence>
<evidence type="ECO:0000313" key="2">
    <source>
        <dbReference type="EMBL" id="KAK5602408.1"/>
    </source>
</evidence>
<feature type="region of interest" description="Disordered" evidence="1">
    <location>
        <begin position="339"/>
        <end position="399"/>
    </location>
</feature>
<dbReference type="AlphaFoldDB" id="A0AAV9QY10"/>
<evidence type="ECO:0000256" key="1">
    <source>
        <dbReference type="SAM" id="MobiDB-lite"/>
    </source>
</evidence>
<name>A0AAV9QY10_9TELE</name>
<reference evidence="2 3" key="1">
    <citation type="submission" date="2021-06" db="EMBL/GenBank/DDBJ databases">
        <authorList>
            <person name="Palmer J.M."/>
        </authorList>
    </citation>
    <scope>NUCLEOTIDE SEQUENCE [LARGE SCALE GENOMIC DNA]</scope>
    <source>
        <strain evidence="2 3">MEX-2019</strain>
        <tissue evidence="2">Muscle</tissue>
    </source>
</reference>
<feature type="region of interest" description="Disordered" evidence="1">
    <location>
        <begin position="114"/>
        <end position="134"/>
    </location>
</feature>
<organism evidence="2 3">
    <name type="scientific">Crenichthys baileyi</name>
    <name type="common">White River springfish</name>
    <dbReference type="NCBI Taxonomy" id="28760"/>
    <lineage>
        <taxon>Eukaryota</taxon>
        <taxon>Metazoa</taxon>
        <taxon>Chordata</taxon>
        <taxon>Craniata</taxon>
        <taxon>Vertebrata</taxon>
        <taxon>Euteleostomi</taxon>
        <taxon>Actinopterygii</taxon>
        <taxon>Neopterygii</taxon>
        <taxon>Teleostei</taxon>
        <taxon>Neoteleostei</taxon>
        <taxon>Acanthomorphata</taxon>
        <taxon>Ovalentaria</taxon>
        <taxon>Atherinomorphae</taxon>
        <taxon>Cyprinodontiformes</taxon>
        <taxon>Goodeidae</taxon>
        <taxon>Crenichthys</taxon>
    </lineage>
</organism>